<proteinExistence type="predicted"/>
<organism evidence="3 4">
    <name type="scientific">Allomyces macrogynus (strain ATCC 38327)</name>
    <name type="common">Allomyces javanicus var. macrogynus</name>
    <dbReference type="NCBI Taxonomy" id="578462"/>
    <lineage>
        <taxon>Eukaryota</taxon>
        <taxon>Fungi</taxon>
        <taxon>Fungi incertae sedis</taxon>
        <taxon>Blastocladiomycota</taxon>
        <taxon>Blastocladiomycetes</taxon>
        <taxon>Blastocladiales</taxon>
        <taxon>Blastocladiaceae</taxon>
        <taxon>Allomyces</taxon>
    </lineage>
</organism>
<name>A0A0L0SDF3_ALLM3</name>
<reference evidence="3 4" key="1">
    <citation type="submission" date="2009-11" db="EMBL/GenBank/DDBJ databases">
        <title>Annotation of Allomyces macrogynus ATCC 38327.</title>
        <authorList>
            <consortium name="The Broad Institute Genome Sequencing Platform"/>
            <person name="Russ C."/>
            <person name="Cuomo C."/>
            <person name="Burger G."/>
            <person name="Gray M.W."/>
            <person name="Holland P.W.H."/>
            <person name="King N."/>
            <person name="Lang F.B.F."/>
            <person name="Roger A.J."/>
            <person name="Ruiz-Trillo I."/>
            <person name="Young S.K."/>
            <person name="Zeng Q."/>
            <person name="Gargeya S."/>
            <person name="Fitzgerald M."/>
            <person name="Haas B."/>
            <person name="Abouelleil A."/>
            <person name="Alvarado L."/>
            <person name="Arachchi H.M."/>
            <person name="Berlin A."/>
            <person name="Chapman S.B."/>
            <person name="Gearin G."/>
            <person name="Goldberg J."/>
            <person name="Griggs A."/>
            <person name="Gujja S."/>
            <person name="Hansen M."/>
            <person name="Heiman D."/>
            <person name="Howarth C."/>
            <person name="Larimer J."/>
            <person name="Lui A."/>
            <person name="MacDonald P.J.P."/>
            <person name="McCowen C."/>
            <person name="Montmayeur A."/>
            <person name="Murphy C."/>
            <person name="Neiman D."/>
            <person name="Pearson M."/>
            <person name="Priest M."/>
            <person name="Roberts A."/>
            <person name="Saif S."/>
            <person name="Shea T."/>
            <person name="Sisk P."/>
            <person name="Stolte C."/>
            <person name="Sykes S."/>
            <person name="Wortman J."/>
            <person name="Nusbaum C."/>
            <person name="Birren B."/>
        </authorList>
    </citation>
    <scope>NUCLEOTIDE SEQUENCE [LARGE SCALE GENOMIC DNA]</scope>
    <source>
        <strain evidence="3 4">ATCC 38327</strain>
    </source>
</reference>
<reference evidence="4" key="2">
    <citation type="submission" date="2009-11" db="EMBL/GenBank/DDBJ databases">
        <title>The Genome Sequence of Allomyces macrogynus strain ATCC 38327.</title>
        <authorList>
            <consortium name="The Broad Institute Genome Sequencing Platform"/>
            <person name="Russ C."/>
            <person name="Cuomo C."/>
            <person name="Shea T."/>
            <person name="Young S.K."/>
            <person name="Zeng Q."/>
            <person name="Koehrsen M."/>
            <person name="Haas B."/>
            <person name="Borodovsky M."/>
            <person name="Guigo R."/>
            <person name="Alvarado L."/>
            <person name="Berlin A."/>
            <person name="Borenstein D."/>
            <person name="Chen Z."/>
            <person name="Engels R."/>
            <person name="Freedman E."/>
            <person name="Gellesch M."/>
            <person name="Goldberg J."/>
            <person name="Griggs A."/>
            <person name="Gujja S."/>
            <person name="Heiman D."/>
            <person name="Hepburn T."/>
            <person name="Howarth C."/>
            <person name="Jen D."/>
            <person name="Larson L."/>
            <person name="Lewis B."/>
            <person name="Mehta T."/>
            <person name="Park D."/>
            <person name="Pearson M."/>
            <person name="Roberts A."/>
            <person name="Saif S."/>
            <person name="Shenoy N."/>
            <person name="Sisk P."/>
            <person name="Stolte C."/>
            <person name="Sykes S."/>
            <person name="Walk T."/>
            <person name="White J."/>
            <person name="Yandava C."/>
            <person name="Burger G."/>
            <person name="Gray M.W."/>
            <person name="Holland P.W.H."/>
            <person name="King N."/>
            <person name="Lang F.B.F."/>
            <person name="Roger A.J."/>
            <person name="Ruiz-Trillo I."/>
            <person name="Lander E."/>
            <person name="Nusbaum C."/>
        </authorList>
    </citation>
    <scope>NUCLEOTIDE SEQUENCE [LARGE SCALE GENOMIC DNA]</scope>
    <source>
        <strain evidence="4">ATCC 38327</strain>
    </source>
</reference>
<protein>
    <submittedName>
        <fullName evidence="3">Uncharacterized protein</fullName>
    </submittedName>
</protein>
<evidence type="ECO:0000313" key="3">
    <source>
        <dbReference type="EMBL" id="KNE60506.1"/>
    </source>
</evidence>
<dbReference type="AlphaFoldDB" id="A0A0L0SDF3"/>
<keyword evidence="4" id="KW-1185">Reference proteome</keyword>
<feature type="compositionally biased region" description="Basic residues" evidence="1">
    <location>
        <begin position="119"/>
        <end position="131"/>
    </location>
</feature>
<gene>
    <name evidence="3" type="ORF">AMAG_05889</name>
</gene>
<evidence type="ECO:0000256" key="1">
    <source>
        <dbReference type="SAM" id="MobiDB-lite"/>
    </source>
</evidence>
<dbReference type="Proteomes" id="UP000054350">
    <property type="component" value="Unassembled WGS sequence"/>
</dbReference>
<evidence type="ECO:0000256" key="2">
    <source>
        <dbReference type="SAM" id="SignalP"/>
    </source>
</evidence>
<accession>A0A0L0SDF3</accession>
<sequence length="162" mass="16897">MMIGADTAAFLFLYEMVAQWVMSGSRLAPPPEPARVQVEEEVPVSNAEIVPAVLATNNGDGAPGKDVGASLARIASAVPASFDVDDRACASPAALLPAPIVQFETASASEALPADRPPRTRRPRSVARRQHQQQQSGCVPLQVCVAWMLALGARAAAAARTG</sequence>
<evidence type="ECO:0000313" key="4">
    <source>
        <dbReference type="Proteomes" id="UP000054350"/>
    </source>
</evidence>
<keyword evidence="2" id="KW-0732">Signal</keyword>
<dbReference type="EMBL" id="GG745336">
    <property type="protein sequence ID" value="KNE60506.1"/>
    <property type="molecule type" value="Genomic_DNA"/>
</dbReference>
<dbReference type="VEuPathDB" id="FungiDB:AMAG_05889"/>
<feature type="region of interest" description="Disordered" evidence="1">
    <location>
        <begin position="107"/>
        <end position="133"/>
    </location>
</feature>
<feature type="chain" id="PRO_5005547909" evidence="2">
    <location>
        <begin position="19"/>
        <end position="162"/>
    </location>
</feature>
<feature type="signal peptide" evidence="2">
    <location>
        <begin position="1"/>
        <end position="18"/>
    </location>
</feature>